<name>A8MKR0_ALKOO</name>
<evidence type="ECO:0008006" key="3">
    <source>
        <dbReference type="Google" id="ProtNLM"/>
    </source>
</evidence>
<dbReference type="OrthoDB" id="1708042at2"/>
<keyword evidence="2" id="KW-1185">Reference proteome</keyword>
<sequence length="86" mass="9808">MKRIAVEQGLEDIKSALESRGYEIVDYNDGGHIDAIVYRSIYDGLKNLNNSVDSNAYGAILINVNNKTIDEIQQIIETRRYENLFI</sequence>
<dbReference type="STRING" id="350688.Clos_2863"/>
<dbReference type="HOGENOM" id="CLU_191187_0_0_9"/>
<dbReference type="InterPro" id="IPR005370">
    <property type="entry name" value="UPF0180"/>
</dbReference>
<evidence type="ECO:0000313" key="1">
    <source>
        <dbReference type="EMBL" id="ABW20392.1"/>
    </source>
</evidence>
<dbReference type="eggNOG" id="ENOG5033ISX">
    <property type="taxonomic scope" value="Bacteria"/>
</dbReference>
<proteinExistence type="predicted"/>
<dbReference type="KEGG" id="aoe:Clos_2863"/>
<gene>
    <name evidence="1" type="ordered locus">Clos_2863</name>
</gene>
<evidence type="ECO:0000313" key="2">
    <source>
        <dbReference type="Proteomes" id="UP000000269"/>
    </source>
</evidence>
<protein>
    <recommendedName>
        <fullName evidence="3">YkuS family protein</fullName>
    </recommendedName>
</protein>
<organism evidence="1 2">
    <name type="scientific">Alkaliphilus oremlandii (strain OhILAs)</name>
    <name type="common">Clostridium oremlandii (strain OhILAs)</name>
    <dbReference type="NCBI Taxonomy" id="350688"/>
    <lineage>
        <taxon>Bacteria</taxon>
        <taxon>Bacillati</taxon>
        <taxon>Bacillota</taxon>
        <taxon>Clostridia</taxon>
        <taxon>Peptostreptococcales</taxon>
        <taxon>Natronincolaceae</taxon>
        <taxon>Alkaliphilus</taxon>
    </lineage>
</organism>
<dbReference type="AlphaFoldDB" id="A8MKR0"/>
<dbReference type="RefSeq" id="WP_012160699.1">
    <property type="nucleotide sequence ID" value="NC_009922.1"/>
</dbReference>
<dbReference type="Proteomes" id="UP000000269">
    <property type="component" value="Chromosome"/>
</dbReference>
<reference evidence="2" key="1">
    <citation type="submission" date="2007-10" db="EMBL/GenBank/DDBJ databases">
        <title>Complete genome of Alkaliphilus oremlandii OhILAs.</title>
        <authorList>
            <person name="Copeland A."/>
            <person name="Lucas S."/>
            <person name="Lapidus A."/>
            <person name="Barry K."/>
            <person name="Detter J.C."/>
            <person name="Glavina del Rio T."/>
            <person name="Hammon N."/>
            <person name="Israni S."/>
            <person name="Dalin E."/>
            <person name="Tice H."/>
            <person name="Pitluck S."/>
            <person name="Chain P."/>
            <person name="Malfatti S."/>
            <person name="Shin M."/>
            <person name="Vergez L."/>
            <person name="Schmutz J."/>
            <person name="Larimer F."/>
            <person name="Land M."/>
            <person name="Hauser L."/>
            <person name="Kyrpides N."/>
            <person name="Mikhailova N."/>
            <person name="Stolz J.F."/>
            <person name="Dawson A."/>
            <person name="Fisher E."/>
            <person name="Crable B."/>
            <person name="Perera E."/>
            <person name="Lisak J."/>
            <person name="Ranganathan M."/>
            <person name="Basu P."/>
            <person name="Richardson P."/>
        </authorList>
    </citation>
    <scope>NUCLEOTIDE SEQUENCE [LARGE SCALE GENOMIC DNA]</scope>
    <source>
        <strain evidence="2">OhILAs</strain>
    </source>
</reference>
<dbReference type="EMBL" id="CP000853">
    <property type="protein sequence ID" value="ABW20392.1"/>
    <property type="molecule type" value="Genomic_DNA"/>
</dbReference>
<dbReference type="Pfam" id="PF03698">
    <property type="entry name" value="UPF0180"/>
    <property type="match status" value="1"/>
</dbReference>
<accession>A8MKR0</accession>